<sequence length="231" mass="26321">MSSFRVVRYDRDTRQGVLRVHVNVFSSDTLEWSIPTWVDYSANPGHKNLWSNMQGNQLIHYWVSGNPHLVTLDRATMEFSVAKLPHILMDEDCDFKVGEVNNGTPCLVYAIDFSIGVFLRCTDGDGVERWVLDRAIPSDTDAGRILLELKRMYNELLVLAVRDGFAYLVALDNSDSPLITSLFLSLCLETMELEKLFQNPFAYHAVPYVMAWPPSLIGNYGRFAHEQINMP</sequence>
<protein>
    <recommendedName>
        <fullName evidence="2">F-box associated domain-containing protein</fullName>
    </recommendedName>
</protein>
<proteinExistence type="predicted"/>
<evidence type="ECO:0008006" key="2">
    <source>
        <dbReference type="Google" id="ProtNLM"/>
    </source>
</evidence>
<reference evidence="1" key="2">
    <citation type="journal article" date="2015" name="Data Brief">
        <title>Shoot transcriptome of the giant reed, Arundo donax.</title>
        <authorList>
            <person name="Barrero R.A."/>
            <person name="Guerrero F.D."/>
            <person name="Moolhuijzen P."/>
            <person name="Goolsby J.A."/>
            <person name="Tidwell J."/>
            <person name="Bellgard S.E."/>
            <person name="Bellgard M.I."/>
        </authorList>
    </citation>
    <scope>NUCLEOTIDE SEQUENCE</scope>
    <source>
        <tissue evidence="1">Shoot tissue taken approximately 20 cm above the soil surface</tissue>
    </source>
</reference>
<dbReference type="EMBL" id="GBRH01192387">
    <property type="protein sequence ID" value="JAE05509.1"/>
    <property type="molecule type" value="Transcribed_RNA"/>
</dbReference>
<reference evidence="1" key="1">
    <citation type="submission" date="2014-09" db="EMBL/GenBank/DDBJ databases">
        <authorList>
            <person name="Magalhaes I.L.F."/>
            <person name="Oliveira U."/>
            <person name="Santos F.R."/>
            <person name="Vidigal T.H.D.A."/>
            <person name="Brescovit A.D."/>
            <person name="Santos A.J."/>
        </authorList>
    </citation>
    <scope>NUCLEOTIDE SEQUENCE</scope>
    <source>
        <tissue evidence="1">Shoot tissue taken approximately 20 cm above the soil surface</tissue>
    </source>
</reference>
<evidence type="ECO:0000313" key="1">
    <source>
        <dbReference type="EMBL" id="JAE05509.1"/>
    </source>
</evidence>
<dbReference type="AlphaFoldDB" id="A0A0A9F2R9"/>
<organism evidence="1">
    <name type="scientific">Arundo donax</name>
    <name type="common">Giant reed</name>
    <name type="synonym">Donax arundinaceus</name>
    <dbReference type="NCBI Taxonomy" id="35708"/>
    <lineage>
        <taxon>Eukaryota</taxon>
        <taxon>Viridiplantae</taxon>
        <taxon>Streptophyta</taxon>
        <taxon>Embryophyta</taxon>
        <taxon>Tracheophyta</taxon>
        <taxon>Spermatophyta</taxon>
        <taxon>Magnoliopsida</taxon>
        <taxon>Liliopsida</taxon>
        <taxon>Poales</taxon>
        <taxon>Poaceae</taxon>
        <taxon>PACMAD clade</taxon>
        <taxon>Arundinoideae</taxon>
        <taxon>Arundineae</taxon>
        <taxon>Arundo</taxon>
    </lineage>
</organism>
<accession>A0A0A9F2R9</accession>
<dbReference type="PANTHER" id="PTHR33207">
    <property type="entry name" value="F-BOX DOMAIN CONTAINING PROTEIN-RELATED"/>
    <property type="match status" value="1"/>
</dbReference>
<name>A0A0A9F2R9_ARUDO</name>